<accession>A0A6M3XYA3</accession>
<gene>
    <name evidence="1" type="ORF">TM448B03690_0009</name>
</gene>
<evidence type="ECO:0000313" key="1">
    <source>
        <dbReference type="EMBL" id="QJI02832.1"/>
    </source>
</evidence>
<dbReference type="AlphaFoldDB" id="A0A6M3XYA3"/>
<reference evidence="1" key="1">
    <citation type="submission" date="2020-03" db="EMBL/GenBank/DDBJ databases">
        <title>The deep terrestrial virosphere.</title>
        <authorList>
            <person name="Holmfeldt K."/>
            <person name="Nilsson E."/>
            <person name="Simone D."/>
            <person name="Lopez-Fernandez M."/>
            <person name="Wu X."/>
            <person name="de Brujin I."/>
            <person name="Lundin D."/>
            <person name="Andersson A."/>
            <person name="Bertilsson S."/>
            <person name="Dopson M."/>
        </authorList>
    </citation>
    <scope>NUCLEOTIDE SEQUENCE</scope>
    <source>
        <strain evidence="1">TM448B03690</strain>
    </source>
</reference>
<proteinExistence type="predicted"/>
<sequence length="383" mass="39975">MAYGDVGAVIETLEFDVGNGVDCWGINVNDDVFVVAYQGPGAPNNLYITTFTIDAAGAISNTILATLALSPSWGVLPHIIKIADNVFAIVYQGTNYYLTVETVSISDDGLTLSSIAELELNALDSRAPKIIHVTGNIYAVSYLQTAITTVKVSTFTIDSAGNIGGIGDTIDLTAAGSYYTNILNVSGDIYAVAYIDTANGISVATIEIAAGGLITDAVIDTQIIDAQVANSRISMVEALPGVFAVAHSGTGIDGYVSTVTISVAGTISAVLDTLEIWNADVTQFHITHIGLGICAVTFKKDVLLDGNITTISISAAGLITDLVIDTLDFETVNYMDGMLLPISGNIYAIFYGGEGNDGYVRTLDISTPPPGGPHHEMLMGMGP</sequence>
<protein>
    <submittedName>
        <fullName evidence="1">Uncharacterized protein</fullName>
    </submittedName>
</protein>
<name>A0A6M3XYA3_9ZZZZ</name>
<organism evidence="1">
    <name type="scientific">viral metagenome</name>
    <dbReference type="NCBI Taxonomy" id="1070528"/>
    <lineage>
        <taxon>unclassified sequences</taxon>
        <taxon>metagenomes</taxon>
        <taxon>organismal metagenomes</taxon>
    </lineage>
</organism>
<dbReference type="EMBL" id="MT145034">
    <property type="protein sequence ID" value="QJI02832.1"/>
    <property type="molecule type" value="Genomic_DNA"/>
</dbReference>